<name>A0A8J3RC21_9ACTN</name>
<dbReference type="Gene3D" id="3.30.470.10">
    <property type="match status" value="1"/>
</dbReference>
<reference evidence="2" key="1">
    <citation type="submission" date="2021-01" db="EMBL/GenBank/DDBJ databases">
        <title>Whole genome shotgun sequence of Sphaerimonospora thailandensis NBRC 107569.</title>
        <authorList>
            <person name="Komaki H."/>
            <person name="Tamura T."/>
        </authorList>
    </citation>
    <scope>NUCLEOTIDE SEQUENCE</scope>
    <source>
        <strain evidence="2">NBRC 107569</strain>
    </source>
</reference>
<organism evidence="2 3">
    <name type="scientific">Sphaerimonospora thailandensis</name>
    <dbReference type="NCBI Taxonomy" id="795644"/>
    <lineage>
        <taxon>Bacteria</taxon>
        <taxon>Bacillati</taxon>
        <taxon>Actinomycetota</taxon>
        <taxon>Actinomycetes</taxon>
        <taxon>Streptosporangiales</taxon>
        <taxon>Streptosporangiaceae</taxon>
        <taxon>Sphaerimonospora</taxon>
    </lineage>
</organism>
<dbReference type="GO" id="GO:0003824">
    <property type="term" value="F:catalytic activity"/>
    <property type="evidence" value="ECO:0007669"/>
    <property type="project" value="InterPro"/>
</dbReference>
<dbReference type="InterPro" id="IPR036038">
    <property type="entry name" value="Aminotransferase-like"/>
</dbReference>
<dbReference type="AlphaFoldDB" id="A0A8J3RC21"/>
<proteinExistence type="predicted"/>
<sequence>MLFPQLVAQRCGARPITVIAEELHAESTYHDPFWSSRPSAIPQPGEELQAGTKDSSEAALDAHTAGACRPSRGRATDASQSPIKYGKIVLPRTEIDGRPPEIDKLLAPALINYGHVTVMQVRGRSVRGLDLHLSRLDAANRELFHEPLDPDRVRGYIRHILADDVDATIRVTVFRDTTVSVMVTARPPADAATRPQGLKSVVYQRPVPHIKHTGTFGQLHYGHLAVDDGFDDALLLTTFDHVAEAGIANILCHDGTAFVWPDAPALPGITMRLLDRAGLSARQRTIRRTDLPSFAAVFVTNSRGISPVGRVDDIEIPVDPEITRQVLTLYDSVPWDPI</sequence>
<gene>
    <name evidence="2" type="ORF">Mth01_33500</name>
</gene>
<keyword evidence="3" id="KW-1185">Reference proteome</keyword>
<protein>
    <recommendedName>
        <fullName evidence="4">Branched-subunit amino acid aminotransferase/4-amino-4-deoxychorismate lyase</fullName>
    </recommendedName>
</protein>
<dbReference type="NCBIfam" id="NF006734">
    <property type="entry name" value="PRK09266.1"/>
    <property type="match status" value="1"/>
</dbReference>
<evidence type="ECO:0000313" key="3">
    <source>
        <dbReference type="Proteomes" id="UP000610966"/>
    </source>
</evidence>
<dbReference type="EMBL" id="BOOG01000030">
    <property type="protein sequence ID" value="GIH71097.1"/>
    <property type="molecule type" value="Genomic_DNA"/>
</dbReference>
<dbReference type="InterPro" id="IPR043131">
    <property type="entry name" value="BCAT-like_N"/>
</dbReference>
<dbReference type="InterPro" id="IPR001544">
    <property type="entry name" value="Aminotrans_IV"/>
</dbReference>
<dbReference type="Pfam" id="PF01063">
    <property type="entry name" value="Aminotran_4"/>
    <property type="match status" value="1"/>
</dbReference>
<evidence type="ECO:0000256" key="1">
    <source>
        <dbReference type="SAM" id="MobiDB-lite"/>
    </source>
</evidence>
<evidence type="ECO:0008006" key="4">
    <source>
        <dbReference type="Google" id="ProtNLM"/>
    </source>
</evidence>
<feature type="region of interest" description="Disordered" evidence="1">
    <location>
        <begin position="34"/>
        <end position="80"/>
    </location>
</feature>
<dbReference type="SUPFAM" id="SSF56752">
    <property type="entry name" value="D-aminoacid aminotransferase-like PLP-dependent enzymes"/>
    <property type="match status" value="1"/>
</dbReference>
<dbReference type="Gene3D" id="3.20.10.10">
    <property type="entry name" value="D-amino Acid Aminotransferase, subunit A, domain 2"/>
    <property type="match status" value="1"/>
</dbReference>
<dbReference type="Proteomes" id="UP000610966">
    <property type="component" value="Unassembled WGS sequence"/>
</dbReference>
<comment type="caution">
    <text evidence="2">The sequence shown here is derived from an EMBL/GenBank/DDBJ whole genome shotgun (WGS) entry which is preliminary data.</text>
</comment>
<evidence type="ECO:0000313" key="2">
    <source>
        <dbReference type="EMBL" id="GIH71097.1"/>
    </source>
</evidence>
<accession>A0A8J3RC21</accession>
<dbReference type="InterPro" id="IPR043132">
    <property type="entry name" value="BCAT-like_C"/>
</dbReference>